<dbReference type="PANTHER" id="PTHR24096:SF267">
    <property type="entry name" value="MALONATE--COA LIGASE ACSF3, MITOCHONDRIAL"/>
    <property type="match status" value="1"/>
</dbReference>
<proteinExistence type="predicted"/>
<protein>
    <recommendedName>
        <fullName evidence="1">AMP-dependent synthetase/ligase domain-containing protein</fullName>
    </recommendedName>
</protein>
<dbReference type="Gene3D" id="3.40.50.12780">
    <property type="entry name" value="N-terminal domain of ligase-like"/>
    <property type="match status" value="1"/>
</dbReference>
<dbReference type="Proteomes" id="UP000664534">
    <property type="component" value="Unassembled WGS sequence"/>
</dbReference>
<dbReference type="InterPro" id="IPR042099">
    <property type="entry name" value="ANL_N_sf"/>
</dbReference>
<organism evidence="2 3">
    <name type="scientific">Imshaugia aleurites</name>
    <dbReference type="NCBI Taxonomy" id="172621"/>
    <lineage>
        <taxon>Eukaryota</taxon>
        <taxon>Fungi</taxon>
        <taxon>Dikarya</taxon>
        <taxon>Ascomycota</taxon>
        <taxon>Pezizomycotina</taxon>
        <taxon>Lecanoromycetes</taxon>
        <taxon>OSLEUM clade</taxon>
        <taxon>Lecanoromycetidae</taxon>
        <taxon>Lecanorales</taxon>
        <taxon>Lecanorineae</taxon>
        <taxon>Parmeliaceae</taxon>
        <taxon>Imshaugia</taxon>
    </lineage>
</organism>
<reference evidence="2" key="1">
    <citation type="submission" date="2021-03" db="EMBL/GenBank/DDBJ databases">
        <authorList>
            <person name="Tagirdzhanova G."/>
        </authorList>
    </citation>
    <scope>NUCLEOTIDE SEQUENCE</scope>
</reference>
<dbReference type="InterPro" id="IPR000873">
    <property type="entry name" value="AMP-dep_synth/lig_dom"/>
</dbReference>
<name>A0A8H3IE19_9LECA</name>
<dbReference type="PANTHER" id="PTHR24096">
    <property type="entry name" value="LONG-CHAIN-FATTY-ACID--COA LIGASE"/>
    <property type="match status" value="1"/>
</dbReference>
<evidence type="ECO:0000313" key="2">
    <source>
        <dbReference type="EMBL" id="CAF9917365.1"/>
    </source>
</evidence>
<dbReference type="GO" id="GO:0006633">
    <property type="term" value="P:fatty acid biosynthetic process"/>
    <property type="evidence" value="ECO:0007669"/>
    <property type="project" value="TreeGrafter"/>
</dbReference>
<dbReference type="SUPFAM" id="SSF56801">
    <property type="entry name" value="Acetyl-CoA synthetase-like"/>
    <property type="match status" value="1"/>
</dbReference>
<dbReference type="GO" id="GO:0031957">
    <property type="term" value="F:very long-chain fatty acid-CoA ligase activity"/>
    <property type="evidence" value="ECO:0007669"/>
    <property type="project" value="TreeGrafter"/>
</dbReference>
<sequence length="241" mass="27069">MAIEKLQDLLEFAAESQSHRGLIAYLPGRVDTPCRLTYEEVRLQAIHNAEILRRIDGLTSDSVILLHFDNHLDNIIWFWSVLYSGYLPAMSTPFSNDPKQRDKHLSHLYTLLKDPFCITRQSLIHDFADSKTIRVEAVEKLNPNTKLAMNGIEKLGLAQTPLHLHDRALLMLTSGSTGNAKAVVLSYEQVIASVAGKASARQLPRDHAFLNWVGLDYVAGMTEIHLQAMYLCVDQIHVQAA</sequence>
<accession>A0A8H3IE19</accession>
<dbReference type="EMBL" id="CAJPDT010000018">
    <property type="protein sequence ID" value="CAF9917365.1"/>
    <property type="molecule type" value="Genomic_DNA"/>
</dbReference>
<evidence type="ECO:0000259" key="1">
    <source>
        <dbReference type="Pfam" id="PF00501"/>
    </source>
</evidence>
<feature type="domain" description="AMP-dependent synthetase/ligase" evidence="1">
    <location>
        <begin position="27"/>
        <end position="223"/>
    </location>
</feature>
<dbReference type="InterPro" id="IPR020845">
    <property type="entry name" value="AMP-binding_CS"/>
</dbReference>
<dbReference type="PROSITE" id="PS00455">
    <property type="entry name" value="AMP_BINDING"/>
    <property type="match status" value="1"/>
</dbReference>
<keyword evidence="3" id="KW-1185">Reference proteome</keyword>
<evidence type="ECO:0000313" key="3">
    <source>
        <dbReference type="Proteomes" id="UP000664534"/>
    </source>
</evidence>
<dbReference type="Pfam" id="PF00501">
    <property type="entry name" value="AMP-binding"/>
    <property type="match status" value="1"/>
</dbReference>
<dbReference type="AlphaFoldDB" id="A0A8H3IE19"/>
<comment type="caution">
    <text evidence="2">The sequence shown here is derived from an EMBL/GenBank/DDBJ whole genome shotgun (WGS) entry which is preliminary data.</text>
</comment>
<dbReference type="OrthoDB" id="10253869at2759"/>
<gene>
    <name evidence="2" type="ORF">IMSHALPRED_003547</name>
</gene>